<dbReference type="Proteomes" id="UP000030665">
    <property type="component" value="Unassembled WGS sequence"/>
</dbReference>
<organism evidence="2 3">
    <name type="scientific">Trichuris trichiura</name>
    <name type="common">Whipworm</name>
    <name type="synonym">Trichocephalus trichiurus</name>
    <dbReference type="NCBI Taxonomy" id="36087"/>
    <lineage>
        <taxon>Eukaryota</taxon>
        <taxon>Metazoa</taxon>
        <taxon>Ecdysozoa</taxon>
        <taxon>Nematoda</taxon>
        <taxon>Enoplea</taxon>
        <taxon>Dorylaimia</taxon>
        <taxon>Trichinellida</taxon>
        <taxon>Trichuridae</taxon>
        <taxon>Trichuris</taxon>
    </lineage>
</organism>
<name>A0A077ZNA8_TRITR</name>
<proteinExistence type="predicted"/>
<dbReference type="OrthoDB" id="5850742at2759"/>
<keyword evidence="3" id="KW-1185">Reference proteome</keyword>
<reference evidence="2" key="2">
    <citation type="submission" date="2014-03" db="EMBL/GenBank/DDBJ databases">
        <title>The whipworm genome and dual-species transcriptomics of an intimate host-pathogen interaction.</title>
        <authorList>
            <person name="Foth B.J."/>
            <person name="Tsai I.J."/>
            <person name="Reid A.J."/>
            <person name="Bancroft A.J."/>
            <person name="Nichol S."/>
            <person name="Tracey A."/>
            <person name="Holroyd N."/>
            <person name="Cotton J.A."/>
            <person name="Stanley E.J."/>
            <person name="Zarowiecki M."/>
            <person name="Liu J.Z."/>
            <person name="Huckvale T."/>
            <person name="Cooper P.J."/>
            <person name="Grencis R.K."/>
            <person name="Berriman M."/>
        </authorList>
    </citation>
    <scope>NUCLEOTIDE SEQUENCE [LARGE SCALE GENOMIC DNA]</scope>
</reference>
<evidence type="ECO:0000313" key="3">
    <source>
        <dbReference type="Proteomes" id="UP000030665"/>
    </source>
</evidence>
<accession>A0A077ZNA8</accession>
<dbReference type="Pfam" id="PF17921">
    <property type="entry name" value="Integrase_H2C2"/>
    <property type="match status" value="1"/>
</dbReference>
<feature type="non-terminal residue" evidence="2">
    <location>
        <position position="1"/>
    </location>
</feature>
<reference evidence="2" key="1">
    <citation type="submission" date="2014-01" db="EMBL/GenBank/DDBJ databases">
        <authorList>
            <person name="Aslett M."/>
        </authorList>
    </citation>
    <scope>NUCLEOTIDE SEQUENCE</scope>
</reference>
<feature type="domain" description="Integrase zinc-binding" evidence="1">
    <location>
        <begin position="260"/>
        <end position="300"/>
    </location>
</feature>
<gene>
    <name evidence="2" type="ORF">TTRE_0000974201</name>
</gene>
<dbReference type="AlphaFoldDB" id="A0A077ZNA8"/>
<sequence length="300" mass="34352">HRGQFPDVWRKVWDNFYVDNYLDSYTSTNEATSSCHALKTLLRQGGFHLTKWMSSSRALLKTLDANERSQPDLNIDMDPLPVERTLVSSKRGMLRAVSSIFDPLGFVSPIVLRRSTFSDIPGCSVSKLQTKWAGHTRVTQSPLADLTHKFRELKKILNIVANVFRFADNCRSHRSDRMTSPFTVAELDRALAACLISAQRECYPEEMSRLSSGKPLLARSKLLHLSPFIDKKGTMRAEGRIDRADLPYNARHPFILPRKHPLTDMIIDEAHRTLHHGSVEQTLCELRQQYWIPRSRQAVK</sequence>
<dbReference type="InterPro" id="IPR041588">
    <property type="entry name" value="Integrase_H2C2"/>
</dbReference>
<protein>
    <recommendedName>
        <fullName evidence="1">Integrase zinc-binding domain-containing protein</fullName>
    </recommendedName>
</protein>
<evidence type="ECO:0000259" key="1">
    <source>
        <dbReference type="Pfam" id="PF17921"/>
    </source>
</evidence>
<dbReference type="EMBL" id="HG808566">
    <property type="protein sequence ID" value="CDW61293.1"/>
    <property type="molecule type" value="Genomic_DNA"/>
</dbReference>
<dbReference type="STRING" id="36087.A0A077ZNA8"/>
<feature type="non-terminal residue" evidence="2">
    <location>
        <position position="300"/>
    </location>
</feature>
<dbReference type="PANTHER" id="PTHR47331">
    <property type="entry name" value="PHD-TYPE DOMAIN-CONTAINING PROTEIN"/>
    <property type="match status" value="1"/>
</dbReference>
<evidence type="ECO:0000313" key="2">
    <source>
        <dbReference type="EMBL" id="CDW61293.1"/>
    </source>
</evidence>